<gene>
    <name evidence="1" type="ORF">FKR81_19670</name>
</gene>
<reference evidence="1 2" key="1">
    <citation type="submission" date="2019-07" db="EMBL/GenBank/DDBJ databases">
        <title>Lentzea xizangensis sp. nov., isolated from Qinghai-Tibetan Plateau Soils.</title>
        <authorList>
            <person name="Huang J."/>
        </authorList>
    </citation>
    <scope>NUCLEOTIDE SEQUENCE [LARGE SCALE GENOMIC DNA]</scope>
    <source>
        <strain evidence="1 2">FXJ1.1311</strain>
    </source>
</reference>
<dbReference type="PIRSF" id="PIRSF021513">
    <property type="entry name" value="GrhN_RubW_prd"/>
    <property type="match status" value="1"/>
</dbReference>
<organism evidence="1 2">
    <name type="scientific">Lentzea tibetensis</name>
    <dbReference type="NCBI Taxonomy" id="2591470"/>
    <lineage>
        <taxon>Bacteria</taxon>
        <taxon>Bacillati</taxon>
        <taxon>Actinomycetota</taxon>
        <taxon>Actinomycetes</taxon>
        <taxon>Pseudonocardiales</taxon>
        <taxon>Pseudonocardiaceae</taxon>
        <taxon>Lentzea</taxon>
    </lineage>
</organism>
<protein>
    <submittedName>
        <fullName evidence="1">Uncharacterized protein</fullName>
    </submittedName>
</protein>
<dbReference type="OrthoDB" id="3292498at2"/>
<dbReference type="AlphaFoldDB" id="A0A563ESA0"/>
<dbReference type="Proteomes" id="UP000316639">
    <property type="component" value="Unassembled WGS sequence"/>
</dbReference>
<accession>A0A563ESA0</accession>
<evidence type="ECO:0000313" key="1">
    <source>
        <dbReference type="EMBL" id="TWP50401.1"/>
    </source>
</evidence>
<comment type="caution">
    <text evidence="1">The sequence shown here is derived from an EMBL/GenBank/DDBJ whole genome shotgun (WGS) entry which is preliminary data.</text>
</comment>
<sequence length="177" mass="19656">MTTSHAIERIVPDALERDAANRRMVALLSQPDPGPVAEHLALLHFTGRRSGREFVLPAGVHPWRERLVVATGSAWRHNFDGGSRGALTWRGEHTAVHFRLISDVDQVAPAYQELIERYGVQTSERRLGLRLPADRVPSLEEIVEAVERCGLGLVEVTGNFLVSTGHRRDLSTGRTVQ</sequence>
<dbReference type="InterPro" id="IPR016791">
    <property type="entry name" value="Polyketide_synth_GrhN/RubW_prd"/>
</dbReference>
<name>A0A563ESA0_9PSEU</name>
<dbReference type="InterPro" id="IPR012349">
    <property type="entry name" value="Split_barrel_FMN-bd"/>
</dbReference>
<dbReference type="EMBL" id="VOBR01000012">
    <property type="protein sequence ID" value="TWP50401.1"/>
    <property type="molecule type" value="Genomic_DNA"/>
</dbReference>
<keyword evidence="2" id="KW-1185">Reference proteome</keyword>
<dbReference type="RefSeq" id="WP_146353563.1">
    <property type="nucleotide sequence ID" value="NZ_VOBR01000012.1"/>
</dbReference>
<dbReference type="Gene3D" id="2.30.110.10">
    <property type="entry name" value="Electron Transport, Fmn-binding Protein, Chain A"/>
    <property type="match status" value="1"/>
</dbReference>
<proteinExistence type="predicted"/>
<evidence type="ECO:0000313" key="2">
    <source>
        <dbReference type="Proteomes" id="UP000316639"/>
    </source>
</evidence>